<dbReference type="Pfam" id="PF04055">
    <property type="entry name" value="Radical_SAM"/>
    <property type="match status" value="1"/>
</dbReference>
<dbReference type="GO" id="GO:0003824">
    <property type="term" value="F:catalytic activity"/>
    <property type="evidence" value="ECO:0007669"/>
    <property type="project" value="InterPro"/>
</dbReference>
<protein>
    <submittedName>
        <fullName evidence="7">Radical SAM/SPASM domain-containing protein</fullName>
    </submittedName>
</protein>
<evidence type="ECO:0000256" key="4">
    <source>
        <dbReference type="ARBA" id="ARBA00023014"/>
    </source>
</evidence>
<dbReference type="PROSITE" id="PS51918">
    <property type="entry name" value="RADICAL_SAM"/>
    <property type="match status" value="1"/>
</dbReference>
<dbReference type="CDD" id="cd21109">
    <property type="entry name" value="SPASM"/>
    <property type="match status" value="1"/>
</dbReference>
<dbReference type="Proteomes" id="UP000682416">
    <property type="component" value="Chromosome"/>
</dbReference>
<name>A0A975LCX3_9ACTN</name>
<evidence type="ECO:0000256" key="1">
    <source>
        <dbReference type="ARBA" id="ARBA00022691"/>
    </source>
</evidence>
<accession>A0A975LCX3</accession>
<keyword evidence="4" id="KW-0411">Iron-sulfur</keyword>
<dbReference type="PANTHER" id="PTHR11228">
    <property type="entry name" value="RADICAL SAM DOMAIN PROTEIN"/>
    <property type="match status" value="1"/>
</dbReference>
<dbReference type="PANTHER" id="PTHR11228:SF7">
    <property type="entry name" value="PQQA PEPTIDE CYCLASE"/>
    <property type="match status" value="1"/>
</dbReference>
<dbReference type="SUPFAM" id="SSF102114">
    <property type="entry name" value="Radical SAM enzymes"/>
    <property type="match status" value="1"/>
</dbReference>
<feature type="compositionally biased region" description="Pro residues" evidence="5">
    <location>
        <begin position="293"/>
        <end position="303"/>
    </location>
</feature>
<evidence type="ECO:0000313" key="7">
    <source>
        <dbReference type="EMBL" id="QVJ03340.1"/>
    </source>
</evidence>
<keyword evidence="1" id="KW-0949">S-adenosyl-L-methionine</keyword>
<dbReference type="Pfam" id="PF13186">
    <property type="entry name" value="SPASM"/>
    <property type="match status" value="1"/>
</dbReference>
<dbReference type="InterPro" id="IPR058240">
    <property type="entry name" value="rSAM_sf"/>
</dbReference>
<dbReference type="KEGG" id="nec:KGD82_19880"/>
<keyword evidence="8" id="KW-1185">Reference proteome</keyword>
<organism evidence="7 8">
    <name type="scientific">Nocardiopsis eucommiae</name>
    <dbReference type="NCBI Taxonomy" id="2831970"/>
    <lineage>
        <taxon>Bacteria</taxon>
        <taxon>Bacillati</taxon>
        <taxon>Actinomycetota</taxon>
        <taxon>Actinomycetes</taxon>
        <taxon>Streptosporangiales</taxon>
        <taxon>Nocardiopsidaceae</taxon>
        <taxon>Nocardiopsis</taxon>
    </lineage>
</organism>
<dbReference type="EMBL" id="CP074402">
    <property type="protein sequence ID" value="QVJ03340.1"/>
    <property type="molecule type" value="Genomic_DNA"/>
</dbReference>
<reference evidence="7" key="1">
    <citation type="submission" date="2021-05" db="EMBL/GenBank/DDBJ databases">
        <authorList>
            <person name="Kaiqin L."/>
            <person name="Jian G."/>
        </authorList>
    </citation>
    <scope>NUCLEOTIDE SEQUENCE</scope>
    <source>
        <strain evidence="7">HDS5</strain>
    </source>
</reference>
<dbReference type="GO" id="GO:0051536">
    <property type="term" value="F:iron-sulfur cluster binding"/>
    <property type="evidence" value="ECO:0007669"/>
    <property type="project" value="UniProtKB-KW"/>
</dbReference>
<evidence type="ECO:0000313" key="8">
    <source>
        <dbReference type="Proteomes" id="UP000682416"/>
    </source>
</evidence>
<dbReference type="CDD" id="cd01335">
    <property type="entry name" value="Radical_SAM"/>
    <property type="match status" value="1"/>
</dbReference>
<sequence>MATDLTPNGGRVTITPGAPIHPAPGFLWLDLTRRCQLECSHCYNESGPDGGHGIMTHHDWLRTIDQAADTGARHVQLIGGEPTLHPDAIRIAEHALARGLSVEVYSNLVHVTPAWWALLRRSGMSLATSYYGSNPVQHNLMTGRKASHRHTRANIVRALEANIPLRVAIITSDCTDVTQTRAELERLGVTHISIDRVRPYGRGARAQEPDCFGLCGACGDSRASVALNGEVSPCVFSTWMSVGNVLQEPLADILAGPGMAQARARITAGRKDDEDDGHVFVPCSPDDNGCSPGVPPSKCPPRN</sequence>
<evidence type="ECO:0000259" key="6">
    <source>
        <dbReference type="PROSITE" id="PS51918"/>
    </source>
</evidence>
<feature type="domain" description="Radical SAM core" evidence="6">
    <location>
        <begin position="21"/>
        <end position="234"/>
    </location>
</feature>
<dbReference type="SFLD" id="SFLDG01067">
    <property type="entry name" value="SPASM/twitch_domain_containing"/>
    <property type="match status" value="1"/>
</dbReference>
<dbReference type="InterPro" id="IPR050377">
    <property type="entry name" value="Radical_SAM_PqqE_MftC-like"/>
</dbReference>
<evidence type="ECO:0000256" key="2">
    <source>
        <dbReference type="ARBA" id="ARBA00022723"/>
    </source>
</evidence>
<evidence type="ECO:0000256" key="3">
    <source>
        <dbReference type="ARBA" id="ARBA00023004"/>
    </source>
</evidence>
<dbReference type="SFLD" id="SFLDS00029">
    <property type="entry name" value="Radical_SAM"/>
    <property type="match status" value="1"/>
</dbReference>
<evidence type="ECO:0000256" key="5">
    <source>
        <dbReference type="SAM" id="MobiDB-lite"/>
    </source>
</evidence>
<gene>
    <name evidence="7" type="ORF">KGD82_19880</name>
</gene>
<keyword evidence="3" id="KW-0408">Iron</keyword>
<dbReference type="InterPro" id="IPR007197">
    <property type="entry name" value="rSAM"/>
</dbReference>
<proteinExistence type="predicted"/>
<dbReference type="Gene3D" id="3.20.20.70">
    <property type="entry name" value="Aldolase class I"/>
    <property type="match status" value="1"/>
</dbReference>
<dbReference type="InterPro" id="IPR023885">
    <property type="entry name" value="4Fe4S-binding_SPASM_dom"/>
</dbReference>
<dbReference type="AlphaFoldDB" id="A0A975LCX3"/>
<keyword evidence="2" id="KW-0479">Metal-binding</keyword>
<dbReference type="InterPro" id="IPR013785">
    <property type="entry name" value="Aldolase_TIM"/>
</dbReference>
<dbReference type="GO" id="GO:0046872">
    <property type="term" value="F:metal ion binding"/>
    <property type="evidence" value="ECO:0007669"/>
    <property type="project" value="UniProtKB-KW"/>
</dbReference>
<dbReference type="SFLD" id="SFLDG01386">
    <property type="entry name" value="main_SPASM_domain-containing"/>
    <property type="match status" value="1"/>
</dbReference>
<feature type="region of interest" description="Disordered" evidence="5">
    <location>
        <begin position="269"/>
        <end position="303"/>
    </location>
</feature>